<protein>
    <recommendedName>
        <fullName evidence="4">DUF4386 domain-containing protein</fullName>
    </recommendedName>
</protein>
<keyword evidence="3" id="KW-1185">Reference proteome</keyword>
<dbReference type="RefSeq" id="WP_354087687.1">
    <property type="nucleotide sequence ID" value="NZ_JBEPTF010000001.1"/>
</dbReference>
<accession>A0ABV2R839</accession>
<reference evidence="2 3" key="1">
    <citation type="submission" date="2024-06" db="EMBL/GenBank/DDBJ databases">
        <title>Sorghum-associated microbial communities from plants grown in Nebraska, USA.</title>
        <authorList>
            <person name="Schachtman D."/>
        </authorList>
    </citation>
    <scope>NUCLEOTIDE SEQUENCE [LARGE SCALE GENOMIC DNA]</scope>
    <source>
        <strain evidence="2 3">2814</strain>
    </source>
</reference>
<keyword evidence="1" id="KW-0472">Membrane</keyword>
<dbReference type="EMBL" id="JBEPTF010000001">
    <property type="protein sequence ID" value="MET4682749.1"/>
    <property type="molecule type" value="Genomic_DNA"/>
</dbReference>
<dbReference type="InterPro" id="IPR025495">
    <property type="entry name" value="DUF4386"/>
</dbReference>
<keyword evidence="1" id="KW-0812">Transmembrane</keyword>
<dbReference type="Proteomes" id="UP001549313">
    <property type="component" value="Unassembled WGS sequence"/>
</dbReference>
<evidence type="ECO:0000256" key="1">
    <source>
        <dbReference type="SAM" id="Phobius"/>
    </source>
</evidence>
<evidence type="ECO:0008006" key="4">
    <source>
        <dbReference type="Google" id="ProtNLM"/>
    </source>
</evidence>
<comment type="caution">
    <text evidence="2">The sequence shown here is derived from an EMBL/GenBank/DDBJ whole genome shotgun (WGS) entry which is preliminary data.</text>
</comment>
<sequence length="227" mass="23564">MSAFSPTQSSGRMAGLAYLIIIVAGLLAQAAIFQPLTQGGSAEALAGAIAANDLLWRLGIGVNAVGLIANVPLGVILYGFFNRVNPTLARCALAFILICTTIEAGNLLLLYIPLAVGSEVEGQALAYLAIRLHTVGLGLALLFFAGFCILTGVLIALSRLVPRSLGVLMMLAGLCYLLNTSAMLVAPDVWSAISPAILLPCLIAEASLAIWLLVKGVGRDMTTDARS</sequence>
<feature type="transmembrane region" description="Helical" evidence="1">
    <location>
        <begin position="134"/>
        <end position="157"/>
    </location>
</feature>
<evidence type="ECO:0000313" key="3">
    <source>
        <dbReference type="Proteomes" id="UP001549313"/>
    </source>
</evidence>
<keyword evidence="1" id="KW-1133">Transmembrane helix</keyword>
<feature type="transmembrane region" description="Helical" evidence="1">
    <location>
        <begin position="93"/>
        <end position="114"/>
    </location>
</feature>
<gene>
    <name evidence="2" type="ORF">ABIE19_000658</name>
</gene>
<proteinExistence type="predicted"/>
<dbReference type="Pfam" id="PF14329">
    <property type="entry name" value="DUF4386"/>
    <property type="match status" value="1"/>
</dbReference>
<feature type="transmembrane region" description="Helical" evidence="1">
    <location>
        <begin position="192"/>
        <end position="214"/>
    </location>
</feature>
<name>A0ABV2R839_9CAUL</name>
<evidence type="ECO:0000313" key="2">
    <source>
        <dbReference type="EMBL" id="MET4682749.1"/>
    </source>
</evidence>
<feature type="transmembrane region" description="Helical" evidence="1">
    <location>
        <begin position="54"/>
        <end position="81"/>
    </location>
</feature>
<organism evidence="2 3">
    <name type="scientific">Brevundimonas faecalis</name>
    <dbReference type="NCBI Taxonomy" id="947378"/>
    <lineage>
        <taxon>Bacteria</taxon>
        <taxon>Pseudomonadati</taxon>
        <taxon>Pseudomonadota</taxon>
        <taxon>Alphaproteobacteria</taxon>
        <taxon>Caulobacterales</taxon>
        <taxon>Caulobacteraceae</taxon>
        <taxon>Brevundimonas</taxon>
    </lineage>
</organism>
<feature type="transmembrane region" description="Helical" evidence="1">
    <location>
        <begin position="164"/>
        <end position="186"/>
    </location>
</feature>